<evidence type="ECO:0000313" key="3">
    <source>
        <dbReference type="Proteomes" id="UP000699462"/>
    </source>
</evidence>
<accession>A0A8T0D390</accession>
<dbReference type="AlphaFoldDB" id="A0A8T0D390"/>
<protein>
    <recommendedName>
        <fullName evidence="1">DUF4455 domain-containing protein</fullName>
    </recommendedName>
</protein>
<proteinExistence type="predicted"/>
<evidence type="ECO:0000313" key="2">
    <source>
        <dbReference type="EMBL" id="KAF8562333.1"/>
    </source>
</evidence>
<dbReference type="InterPro" id="IPR028089">
    <property type="entry name" value="DUF4455"/>
</dbReference>
<sequence>MEFLITGDGRLLLVLSTEIFGFPFKTSVFQYPLYLVHQVKQSSRKRDVGKPISSNSEILELPDLLCLPGISPNQSEVLTISSVKDSGTRPPEIDNILDRVTSKRRTKHNMCLDEWCNNLSLVSEEIERKVTDRCKATTAFLKASWEAQNNTVDSFAVLQNHHTVASKDIIHSWSNIEAESEKRKNSIDQLECDLIVCEKERIEKVS</sequence>
<dbReference type="EMBL" id="JTDF01021070">
    <property type="protein sequence ID" value="KAF8562333.1"/>
    <property type="molecule type" value="Genomic_DNA"/>
</dbReference>
<comment type="caution">
    <text evidence="2">The sequence shown here is derived from an EMBL/GenBank/DDBJ whole genome shotgun (WGS) entry which is preliminary data.</text>
</comment>
<feature type="domain" description="DUF4455" evidence="1">
    <location>
        <begin position="103"/>
        <end position="205"/>
    </location>
</feature>
<dbReference type="Pfam" id="PF14643">
    <property type="entry name" value="DUF4455"/>
    <property type="match status" value="1"/>
</dbReference>
<organism evidence="2 3">
    <name type="scientific">Paragonimus westermani</name>
    <dbReference type="NCBI Taxonomy" id="34504"/>
    <lineage>
        <taxon>Eukaryota</taxon>
        <taxon>Metazoa</taxon>
        <taxon>Spiralia</taxon>
        <taxon>Lophotrochozoa</taxon>
        <taxon>Platyhelminthes</taxon>
        <taxon>Trematoda</taxon>
        <taxon>Digenea</taxon>
        <taxon>Plagiorchiida</taxon>
        <taxon>Troglotremata</taxon>
        <taxon>Troglotrematidae</taxon>
        <taxon>Paragonimus</taxon>
    </lineage>
</organism>
<name>A0A8T0D390_9TREM</name>
<dbReference type="Proteomes" id="UP000699462">
    <property type="component" value="Unassembled WGS sequence"/>
</dbReference>
<dbReference type="OrthoDB" id="6251770at2759"/>
<keyword evidence="3" id="KW-1185">Reference proteome</keyword>
<gene>
    <name evidence="2" type="ORF">P879_07361</name>
</gene>
<evidence type="ECO:0000259" key="1">
    <source>
        <dbReference type="Pfam" id="PF14643"/>
    </source>
</evidence>
<reference evidence="2 3" key="1">
    <citation type="submission" date="2019-07" db="EMBL/GenBank/DDBJ databases">
        <title>Annotation for the trematode Paragonimus westermani.</title>
        <authorList>
            <person name="Choi Y.-J."/>
        </authorList>
    </citation>
    <scope>NUCLEOTIDE SEQUENCE [LARGE SCALE GENOMIC DNA]</scope>
    <source>
        <strain evidence="2">180907_Pwestermani</strain>
    </source>
</reference>